<dbReference type="SUPFAM" id="SSF53300">
    <property type="entry name" value="vWA-like"/>
    <property type="match status" value="1"/>
</dbReference>
<dbReference type="GO" id="GO:0004252">
    <property type="term" value="F:serine-type endopeptidase activity"/>
    <property type="evidence" value="ECO:0007669"/>
    <property type="project" value="InterPro"/>
</dbReference>
<dbReference type="Gene3D" id="2.10.70.10">
    <property type="entry name" value="Complement Module, domain 1"/>
    <property type="match status" value="2"/>
</dbReference>
<dbReference type="InterPro" id="IPR036465">
    <property type="entry name" value="vWFA_dom_sf"/>
</dbReference>
<dbReference type="InterPro" id="IPR043504">
    <property type="entry name" value="Peptidase_S1_PA_chymotrypsin"/>
</dbReference>
<dbReference type="CDD" id="cd01450">
    <property type="entry name" value="vWFA_subfamily_ECM"/>
    <property type="match status" value="1"/>
</dbReference>
<dbReference type="InterPro" id="IPR002035">
    <property type="entry name" value="VWF_A"/>
</dbReference>
<feature type="domain" description="Sushi" evidence="16">
    <location>
        <begin position="72"/>
        <end position="128"/>
    </location>
</feature>
<dbReference type="GO" id="GO:0006508">
    <property type="term" value="P:proteolysis"/>
    <property type="evidence" value="ECO:0007669"/>
    <property type="project" value="InterPro"/>
</dbReference>
<dbReference type="PRINTS" id="PR00722">
    <property type="entry name" value="CHYMOTRYPSIN"/>
</dbReference>
<evidence type="ECO:0000256" key="9">
    <source>
        <dbReference type="ARBA" id="ARBA00023157"/>
    </source>
</evidence>
<dbReference type="GO" id="GO:0009986">
    <property type="term" value="C:cell surface"/>
    <property type="evidence" value="ECO:0007669"/>
    <property type="project" value="UniProtKB-SubCell"/>
</dbReference>
<dbReference type="GO" id="GO:0032991">
    <property type="term" value="C:protein-containing complex"/>
    <property type="evidence" value="ECO:0007669"/>
    <property type="project" value="UniProtKB-ARBA"/>
</dbReference>
<comment type="cofactor">
    <cofactor evidence="1">
        <name>Mn(2+)</name>
        <dbReference type="ChEBI" id="CHEBI:29035"/>
    </cofactor>
</comment>
<reference evidence="17" key="1">
    <citation type="submission" date="2016-11" db="EMBL/GenBank/DDBJ databases">
        <title>Venom-gland transcriptomics and venom proteomics of the black-back scorpion (Hadrurus spadix) reveal detectability challenges and an unexplored realm of animal toxin diversity.</title>
        <authorList>
            <person name="Rokyta D.R."/>
            <person name="Ward M.J."/>
        </authorList>
    </citation>
    <scope>NUCLEOTIDE SEQUENCE</scope>
    <source>
        <tissue evidence="17">Venom gland</tissue>
    </source>
</reference>
<dbReference type="PROSITE" id="PS50923">
    <property type="entry name" value="SUSHI"/>
    <property type="match status" value="2"/>
</dbReference>
<keyword evidence="10" id="KW-0325">Glycoprotein</keyword>
<keyword evidence="5 12" id="KW-0768">Sushi</keyword>
<evidence type="ECO:0000259" key="14">
    <source>
        <dbReference type="PROSITE" id="PS50234"/>
    </source>
</evidence>
<evidence type="ECO:0000256" key="1">
    <source>
        <dbReference type="ARBA" id="ARBA00001936"/>
    </source>
</evidence>
<dbReference type="SUPFAM" id="SSF50494">
    <property type="entry name" value="Trypsin-like serine proteases"/>
    <property type="match status" value="1"/>
</dbReference>
<keyword evidence="6 13" id="KW-0732">Signal</keyword>
<dbReference type="Pfam" id="PF00092">
    <property type="entry name" value="VWA"/>
    <property type="match status" value="1"/>
</dbReference>
<feature type="signal peptide" evidence="13">
    <location>
        <begin position="1"/>
        <end position="25"/>
    </location>
</feature>
<evidence type="ECO:0000256" key="7">
    <source>
        <dbReference type="ARBA" id="ARBA00022737"/>
    </source>
</evidence>
<feature type="domain" description="Sushi" evidence="16">
    <location>
        <begin position="131"/>
        <end position="187"/>
    </location>
</feature>
<evidence type="ECO:0000256" key="5">
    <source>
        <dbReference type="ARBA" id="ARBA00022659"/>
    </source>
</evidence>
<evidence type="ECO:0000259" key="15">
    <source>
        <dbReference type="PROSITE" id="PS50240"/>
    </source>
</evidence>
<protein>
    <recommendedName>
        <fullName evidence="11">C3/C5 convertase</fullName>
    </recommendedName>
</protein>
<dbReference type="InterPro" id="IPR035976">
    <property type="entry name" value="Sushi/SCR/CCP_sf"/>
</dbReference>
<evidence type="ECO:0000256" key="4">
    <source>
        <dbReference type="ARBA" id="ARBA00022588"/>
    </source>
</evidence>
<keyword evidence="9 12" id="KW-1015">Disulfide bond</keyword>
<evidence type="ECO:0000256" key="6">
    <source>
        <dbReference type="ARBA" id="ARBA00022729"/>
    </source>
</evidence>
<sequence>MGAIYFRLGVCFLLMAVINHHKIECQNITSLSDYIWINDLCENCTSETEFDSTTLTVPLPTKKPKKRNRDSLECPSLPVHRLQNGNIRMLSYKKFRYICNEGFRLIGPTFIRCNRGRWDNIIKPKCIPPLYSCNPPEPISNGIIIGNERLDGSRILYICDQGYELLGSRERTCKYGYWSPDTPSCEDKYEPLKSMATRFKHHVIDEVGSYSSNSHGRSIGSDIKEKGLELLLLIDRSSSIDPVDFKKGINFVKVLIDEFGVDNSIDAESTGTRIAVITFGDTAKLVIKPNDASIKTKHDAYGRLDALQPGGGGTAMHQAFATLITIIPLLRPKAKKAVFLITDGRNNVGNINISDMLKPEGQLKTGMEIFAVGIGQDIDKDELTKIASEPTRNHLFLLDSFSDLESILSLIKGMPTKAPPLGKEKCGVITKNSPEAIPGWPWLAVIYVKHARKENQKTSRMGICSGSLICSQWVLTSASCFYGEDETIQTSKINAFVTLGEDDLSKEEEKEKNFRVSKIKMHPKFRPWSGNDYDIALVKLTQPAPLDFTYRPVCLPERNKIIHMNDDTNEVMAGWGSVPSSSFFDNNFASAFSIFPEITTMPIVDDTACSRIKETNHTNAFCAGSRLRRTCSGNLGSPLVAKDVSNIHYLVGVLSSKKYCQSYYNVFSEILQYTSWIRNTTNRCQDVHSVP</sequence>
<keyword evidence="8" id="KW-0391">Immunity</keyword>
<comment type="subcellular location">
    <subcellularLocation>
        <location evidence="3">Cell surface</location>
    </subcellularLocation>
</comment>
<dbReference type="CDD" id="cd00033">
    <property type="entry name" value="CCP"/>
    <property type="match status" value="2"/>
</dbReference>
<evidence type="ECO:0000256" key="8">
    <source>
        <dbReference type="ARBA" id="ARBA00022859"/>
    </source>
</evidence>
<evidence type="ECO:0000256" key="10">
    <source>
        <dbReference type="ARBA" id="ARBA00023180"/>
    </source>
</evidence>
<dbReference type="EMBL" id="GFAH01000399">
    <property type="protein sequence ID" value="JAV47990.1"/>
    <property type="molecule type" value="Transcribed_RNA"/>
</dbReference>
<dbReference type="PANTHER" id="PTHR46393:SF7">
    <property type="entry name" value="COMPLEMENT C2"/>
    <property type="match status" value="1"/>
</dbReference>
<evidence type="ECO:0000256" key="3">
    <source>
        <dbReference type="ARBA" id="ARBA00004241"/>
    </source>
</evidence>
<dbReference type="Gene3D" id="3.40.50.410">
    <property type="entry name" value="von Willebrand factor, type A domain"/>
    <property type="match status" value="1"/>
</dbReference>
<dbReference type="InterPro" id="IPR009003">
    <property type="entry name" value="Peptidase_S1_PA"/>
</dbReference>
<dbReference type="SMART" id="SM00327">
    <property type="entry name" value="VWA"/>
    <property type="match status" value="1"/>
</dbReference>
<evidence type="ECO:0000256" key="11">
    <source>
        <dbReference type="ARBA" id="ARBA00029636"/>
    </source>
</evidence>
<dbReference type="PROSITE" id="PS50240">
    <property type="entry name" value="TRYPSIN_DOM"/>
    <property type="match status" value="1"/>
</dbReference>
<evidence type="ECO:0000256" key="13">
    <source>
        <dbReference type="SAM" id="SignalP"/>
    </source>
</evidence>
<dbReference type="InterPro" id="IPR000436">
    <property type="entry name" value="Sushi_SCR_CCP_dom"/>
</dbReference>
<dbReference type="AlphaFoldDB" id="A0A1W7RA24"/>
<evidence type="ECO:0000259" key="16">
    <source>
        <dbReference type="PROSITE" id="PS50923"/>
    </source>
</evidence>
<dbReference type="PANTHER" id="PTHR46393">
    <property type="entry name" value="SUSHI DOMAIN-CONTAINING PROTEIN"/>
    <property type="match status" value="1"/>
</dbReference>
<dbReference type="Gene3D" id="2.40.10.10">
    <property type="entry name" value="Trypsin-like serine proteases"/>
    <property type="match status" value="1"/>
</dbReference>
<comment type="cofactor">
    <cofactor evidence="2">
        <name>Mg(2+)</name>
        <dbReference type="ChEBI" id="CHEBI:18420"/>
    </cofactor>
</comment>
<dbReference type="CDD" id="cd00190">
    <property type="entry name" value="Tryp_SPc"/>
    <property type="match status" value="1"/>
</dbReference>
<dbReference type="InterPro" id="IPR001314">
    <property type="entry name" value="Peptidase_S1A"/>
</dbReference>
<evidence type="ECO:0000256" key="2">
    <source>
        <dbReference type="ARBA" id="ARBA00001946"/>
    </source>
</evidence>
<feature type="disulfide bond" evidence="12">
    <location>
        <begin position="99"/>
        <end position="126"/>
    </location>
</feature>
<keyword evidence="4" id="KW-0399">Innate immunity</keyword>
<name>A0A1W7RA24_9SCOR</name>
<evidence type="ECO:0000256" key="12">
    <source>
        <dbReference type="PROSITE-ProRule" id="PRU00302"/>
    </source>
</evidence>
<feature type="chain" id="PRO_5010876809" description="C3/C5 convertase" evidence="13">
    <location>
        <begin position="26"/>
        <end position="691"/>
    </location>
</feature>
<proteinExistence type="predicted"/>
<keyword evidence="7" id="KW-0677">Repeat</keyword>
<dbReference type="GO" id="GO:0045087">
    <property type="term" value="P:innate immune response"/>
    <property type="evidence" value="ECO:0007669"/>
    <property type="project" value="UniProtKB-KW"/>
</dbReference>
<evidence type="ECO:0000313" key="17">
    <source>
        <dbReference type="EMBL" id="JAV47990.1"/>
    </source>
</evidence>
<dbReference type="Pfam" id="PF00089">
    <property type="entry name" value="Trypsin"/>
    <property type="match status" value="1"/>
</dbReference>
<dbReference type="PROSITE" id="PS50234">
    <property type="entry name" value="VWFA"/>
    <property type="match status" value="1"/>
</dbReference>
<comment type="caution">
    <text evidence="12">Lacks conserved residue(s) required for the propagation of feature annotation.</text>
</comment>
<organism evidence="17">
    <name type="scientific">Hadrurus spadix</name>
    <dbReference type="NCBI Taxonomy" id="141984"/>
    <lineage>
        <taxon>Eukaryota</taxon>
        <taxon>Metazoa</taxon>
        <taxon>Ecdysozoa</taxon>
        <taxon>Arthropoda</taxon>
        <taxon>Chelicerata</taxon>
        <taxon>Arachnida</taxon>
        <taxon>Scorpiones</taxon>
        <taxon>Iurida</taxon>
        <taxon>Iuroidea</taxon>
        <taxon>Hadrurus</taxon>
    </lineage>
</organism>
<feature type="domain" description="VWFA" evidence="14">
    <location>
        <begin position="229"/>
        <end position="411"/>
    </location>
</feature>
<dbReference type="PRINTS" id="PR00453">
    <property type="entry name" value="VWFADOMAIN"/>
</dbReference>
<dbReference type="InterPro" id="IPR001254">
    <property type="entry name" value="Trypsin_dom"/>
</dbReference>
<dbReference type="SMART" id="SM00020">
    <property type="entry name" value="Tryp_SPc"/>
    <property type="match status" value="1"/>
</dbReference>
<dbReference type="Pfam" id="PF00084">
    <property type="entry name" value="Sushi"/>
    <property type="match status" value="2"/>
</dbReference>
<feature type="domain" description="Peptidase S1" evidence="15">
    <location>
        <begin position="429"/>
        <end position="682"/>
    </location>
</feature>
<dbReference type="SMART" id="SM00032">
    <property type="entry name" value="CCP"/>
    <property type="match status" value="2"/>
</dbReference>
<dbReference type="SUPFAM" id="SSF57535">
    <property type="entry name" value="Complement control module/SCR domain"/>
    <property type="match status" value="2"/>
</dbReference>
<accession>A0A1W7RA24</accession>